<dbReference type="SUPFAM" id="SSF51126">
    <property type="entry name" value="Pectin lyase-like"/>
    <property type="match status" value="1"/>
</dbReference>
<dbReference type="Pfam" id="PF00295">
    <property type="entry name" value="Glyco_hydro_28"/>
    <property type="match status" value="1"/>
</dbReference>
<dbReference type="InterPro" id="IPR051801">
    <property type="entry name" value="GH28_Enzymes"/>
</dbReference>
<comment type="similarity">
    <text evidence="1 4">Belongs to the glycosyl hydrolase 28 family.</text>
</comment>
<protein>
    <submittedName>
        <fullName evidence="6">Glycosyl hydrolases family 28</fullName>
    </submittedName>
</protein>
<evidence type="ECO:0000256" key="3">
    <source>
        <dbReference type="ARBA" id="ARBA00023295"/>
    </source>
</evidence>
<evidence type="ECO:0000256" key="4">
    <source>
        <dbReference type="RuleBase" id="RU361169"/>
    </source>
</evidence>
<sequence length="243" mass="26294">MLSLKFCKNVNITDVTFREAGHFAIITNGCNGMKLNRITVDTPDDRDGINFINSSNIELSNSTVISSDDAVAFKSDYATEKTFLSENNIVRDSTIQSTENNAVQFGSETCGSFRNIQFRNLKITGASKAGLGMVSMDGAVIEDVLHDNIQLTRTASPIYLHVANAAAAAQLAHRQDPEHHLSEHHRPNLTAPRDIPGDAEYASTVSGRSNSKITGLTFENVKLTVPGGRPSPRAACRTSRSTA</sequence>
<gene>
    <name evidence="6" type="ORF">SAMN04488074_103320</name>
</gene>
<dbReference type="InterPro" id="IPR006626">
    <property type="entry name" value="PbH1"/>
</dbReference>
<dbReference type="PANTHER" id="PTHR31339:SF9">
    <property type="entry name" value="PLASMIN AND FIBRONECTIN-BINDING PROTEIN A"/>
    <property type="match status" value="1"/>
</dbReference>
<reference evidence="7" key="1">
    <citation type="submission" date="2016-10" db="EMBL/GenBank/DDBJ databases">
        <authorList>
            <person name="Varghese N."/>
            <person name="Submissions S."/>
        </authorList>
    </citation>
    <scope>NUCLEOTIDE SEQUENCE [LARGE SCALE GENOMIC DNA]</scope>
    <source>
        <strain evidence="7">DSM 44796</strain>
    </source>
</reference>
<name>A0A1G8WZJ0_9PSEU</name>
<dbReference type="Gene3D" id="2.160.20.10">
    <property type="entry name" value="Single-stranded right-handed beta-helix, Pectin lyase-like"/>
    <property type="match status" value="1"/>
</dbReference>
<dbReference type="Proteomes" id="UP000199682">
    <property type="component" value="Unassembled WGS sequence"/>
</dbReference>
<keyword evidence="3 4" id="KW-0326">Glycosidase</keyword>
<dbReference type="EMBL" id="FNET01000003">
    <property type="protein sequence ID" value="SDJ82995.1"/>
    <property type="molecule type" value="Genomic_DNA"/>
</dbReference>
<keyword evidence="2 4" id="KW-0378">Hydrolase</keyword>
<feature type="region of interest" description="Disordered" evidence="5">
    <location>
        <begin position="173"/>
        <end position="196"/>
    </location>
</feature>
<evidence type="ECO:0000256" key="1">
    <source>
        <dbReference type="ARBA" id="ARBA00008834"/>
    </source>
</evidence>
<feature type="compositionally biased region" description="Basic and acidic residues" evidence="5">
    <location>
        <begin position="173"/>
        <end position="186"/>
    </location>
</feature>
<dbReference type="InterPro" id="IPR011050">
    <property type="entry name" value="Pectin_lyase_fold/virulence"/>
</dbReference>
<evidence type="ECO:0000313" key="7">
    <source>
        <dbReference type="Proteomes" id="UP000199682"/>
    </source>
</evidence>
<dbReference type="GO" id="GO:0005975">
    <property type="term" value="P:carbohydrate metabolic process"/>
    <property type="evidence" value="ECO:0007669"/>
    <property type="project" value="InterPro"/>
</dbReference>
<evidence type="ECO:0000256" key="5">
    <source>
        <dbReference type="SAM" id="MobiDB-lite"/>
    </source>
</evidence>
<dbReference type="AlphaFoldDB" id="A0A1G8WZJ0"/>
<dbReference type="SMART" id="SM00710">
    <property type="entry name" value="PbH1"/>
    <property type="match status" value="5"/>
</dbReference>
<dbReference type="InterPro" id="IPR000743">
    <property type="entry name" value="Glyco_hydro_28"/>
</dbReference>
<dbReference type="GO" id="GO:0004650">
    <property type="term" value="F:polygalacturonase activity"/>
    <property type="evidence" value="ECO:0007669"/>
    <property type="project" value="InterPro"/>
</dbReference>
<organism evidence="6 7">
    <name type="scientific">Lentzea albidocapillata subsp. violacea</name>
    <dbReference type="NCBI Taxonomy" id="128104"/>
    <lineage>
        <taxon>Bacteria</taxon>
        <taxon>Bacillati</taxon>
        <taxon>Actinomycetota</taxon>
        <taxon>Actinomycetes</taxon>
        <taxon>Pseudonocardiales</taxon>
        <taxon>Pseudonocardiaceae</taxon>
        <taxon>Lentzea</taxon>
    </lineage>
</organism>
<dbReference type="InterPro" id="IPR012334">
    <property type="entry name" value="Pectin_lyas_fold"/>
</dbReference>
<proteinExistence type="inferred from homology"/>
<evidence type="ECO:0000256" key="2">
    <source>
        <dbReference type="ARBA" id="ARBA00022801"/>
    </source>
</evidence>
<dbReference type="PANTHER" id="PTHR31339">
    <property type="entry name" value="PECTIN LYASE-RELATED"/>
    <property type="match status" value="1"/>
</dbReference>
<evidence type="ECO:0000313" key="6">
    <source>
        <dbReference type="EMBL" id="SDJ82995.1"/>
    </source>
</evidence>
<accession>A0A1G8WZJ0</accession>